<dbReference type="AlphaFoldDB" id="A0A914XGD3"/>
<proteinExistence type="predicted"/>
<name>A0A914XGD3_9BILA</name>
<reference evidence="2" key="1">
    <citation type="submission" date="2022-11" db="UniProtKB">
        <authorList>
            <consortium name="WormBaseParasite"/>
        </authorList>
    </citation>
    <scope>IDENTIFICATION</scope>
</reference>
<dbReference type="Proteomes" id="UP000887566">
    <property type="component" value="Unplaced"/>
</dbReference>
<accession>A0A914XGD3</accession>
<protein>
    <submittedName>
        <fullName evidence="2">Reverse transcriptase</fullName>
    </submittedName>
</protein>
<dbReference type="PANTHER" id="PTHR19446">
    <property type="entry name" value="REVERSE TRANSCRIPTASES"/>
    <property type="match status" value="1"/>
</dbReference>
<keyword evidence="1" id="KW-1185">Reference proteome</keyword>
<organism evidence="1 2">
    <name type="scientific">Plectus sambesii</name>
    <dbReference type="NCBI Taxonomy" id="2011161"/>
    <lineage>
        <taxon>Eukaryota</taxon>
        <taxon>Metazoa</taxon>
        <taxon>Ecdysozoa</taxon>
        <taxon>Nematoda</taxon>
        <taxon>Chromadorea</taxon>
        <taxon>Plectida</taxon>
        <taxon>Plectina</taxon>
        <taxon>Plectoidea</taxon>
        <taxon>Plectidae</taxon>
        <taxon>Plectus</taxon>
    </lineage>
</organism>
<evidence type="ECO:0000313" key="1">
    <source>
        <dbReference type="Proteomes" id="UP000887566"/>
    </source>
</evidence>
<dbReference type="WBParaSite" id="PSAMB.scaffold8175size6528.g31065.t1">
    <property type="protein sequence ID" value="PSAMB.scaffold8175size6528.g31065.t1"/>
    <property type="gene ID" value="PSAMB.scaffold8175size6528.g31065"/>
</dbReference>
<sequence length="376" mass="42033">MDPATIAARSLSISVRSTPYTLSTPSSSSVPQRKWTWEMANGAAYNEIDFILISNMRTIANTSVLNRFNASRDHQLIQASIRTDRPQPRPATARRPMRVTFNRAIYNFALQTQLAADPCNEADANSLYAKLVDNINATTTIATFQEPQPTPLSDETLALLRQRREWKREAGRTSRAGRMRIEYVELCKMIRKKVKEDRRKHHIQIIEQAVQDGRLRHTRSELADRRRQIAALKQADGNVVGTTPDILLIIKQFYKDLYRKEMSSTNASGSHPGNDKEEDSVQPIFAAEVCHALHASKTGTAPGADGVTIDALQSGADSLAAILVHLFNLCLHQHSIPAGFADARMVLLYKKGDAKDIKNYCPISLLSTIYKTFTCI</sequence>
<evidence type="ECO:0000313" key="2">
    <source>
        <dbReference type="WBParaSite" id="PSAMB.scaffold8175size6528.g31065.t1"/>
    </source>
</evidence>